<sequence length="144" mass="16025">MPQPNTQTPYNPYWNGVPINFPTQYSGFYHQPYAAGQIDSGYNGGYGQQQNLSHLLFENPLQPTNEPSYGGYYQQEIPYQNMNPYPQQAFLPKQTGGIQSIMNSFKSQDGNLDINKMVDTAGQMMNAVTQVSSMVKGLGGILKT</sequence>
<organism evidence="1 2">
    <name type="scientific">Mesobacillus maritimus</name>
    <dbReference type="NCBI Taxonomy" id="1643336"/>
    <lineage>
        <taxon>Bacteria</taxon>
        <taxon>Bacillati</taxon>
        <taxon>Bacillota</taxon>
        <taxon>Bacilli</taxon>
        <taxon>Bacillales</taxon>
        <taxon>Bacillaceae</taxon>
        <taxon>Mesobacillus</taxon>
    </lineage>
</organism>
<evidence type="ECO:0000313" key="2">
    <source>
        <dbReference type="Proteomes" id="UP000769780"/>
    </source>
</evidence>
<name>A0ABS7K2W4_9BACI</name>
<dbReference type="InterPro" id="IPR025555">
    <property type="entry name" value="YppG"/>
</dbReference>
<keyword evidence="2" id="KW-1185">Reference proteome</keyword>
<protein>
    <submittedName>
        <fullName evidence="1">YppG family protein</fullName>
    </submittedName>
</protein>
<dbReference type="Pfam" id="PF14179">
    <property type="entry name" value="YppG"/>
    <property type="match status" value="1"/>
</dbReference>
<proteinExistence type="predicted"/>
<dbReference type="Proteomes" id="UP000769780">
    <property type="component" value="Unassembled WGS sequence"/>
</dbReference>
<gene>
    <name evidence="1" type="ORF">H0185_07185</name>
</gene>
<dbReference type="EMBL" id="JACWFH010000008">
    <property type="protein sequence ID" value="MBY0096588.1"/>
    <property type="molecule type" value="Genomic_DNA"/>
</dbReference>
<reference evidence="1 2" key="1">
    <citation type="submission" date="2020-07" db="EMBL/GenBank/DDBJ databases">
        <title>Fungal Genomes of the International Space Station.</title>
        <authorList>
            <person name="Seuylemezian A."/>
            <person name="Singh N.K."/>
            <person name="Wood J."/>
            <person name="Venkateswaran K."/>
        </authorList>
    </citation>
    <scope>NUCLEOTIDE SEQUENCE [LARGE SCALE GENOMIC DNA]</scope>
    <source>
        <strain evidence="1 2">PL-B2</strain>
    </source>
</reference>
<comment type="caution">
    <text evidence="1">The sequence shown here is derived from an EMBL/GenBank/DDBJ whole genome shotgun (WGS) entry which is preliminary data.</text>
</comment>
<evidence type="ECO:0000313" key="1">
    <source>
        <dbReference type="EMBL" id="MBY0096588.1"/>
    </source>
</evidence>
<accession>A0ABS7K2W4</accession>